<protein>
    <submittedName>
        <fullName evidence="1">Uncharacterized protein</fullName>
    </submittedName>
</protein>
<keyword evidence="2" id="KW-1185">Reference proteome</keyword>
<gene>
    <name evidence="1" type="ORF">FHP25_39010</name>
</gene>
<evidence type="ECO:0000313" key="1">
    <source>
        <dbReference type="EMBL" id="TXL69429.1"/>
    </source>
</evidence>
<dbReference type="RefSeq" id="WP_147852431.1">
    <property type="nucleotide sequence ID" value="NZ_VDUZ01000083.1"/>
</dbReference>
<name>A0A5C8P6W4_9HYPH</name>
<evidence type="ECO:0000313" key="2">
    <source>
        <dbReference type="Proteomes" id="UP000321638"/>
    </source>
</evidence>
<reference evidence="1 2" key="1">
    <citation type="submission" date="2019-06" db="EMBL/GenBank/DDBJ databases">
        <title>New taxonomy in bacterial strain CC-CFT640, isolated from vineyard.</title>
        <authorList>
            <person name="Lin S.-Y."/>
            <person name="Tsai C.-F."/>
            <person name="Young C.-C."/>
        </authorList>
    </citation>
    <scope>NUCLEOTIDE SEQUENCE [LARGE SCALE GENOMIC DNA]</scope>
    <source>
        <strain evidence="1 2">CC-CFT640</strain>
    </source>
</reference>
<dbReference type="AlphaFoldDB" id="A0A5C8P6W4"/>
<dbReference type="Proteomes" id="UP000321638">
    <property type="component" value="Unassembled WGS sequence"/>
</dbReference>
<comment type="caution">
    <text evidence="1">The sequence shown here is derived from an EMBL/GenBank/DDBJ whole genome shotgun (WGS) entry which is preliminary data.</text>
</comment>
<dbReference type="EMBL" id="VDUZ01000083">
    <property type="protein sequence ID" value="TXL69429.1"/>
    <property type="molecule type" value="Genomic_DNA"/>
</dbReference>
<organism evidence="1 2">
    <name type="scientific">Vineibacter terrae</name>
    <dbReference type="NCBI Taxonomy" id="2586908"/>
    <lineage>
        <taxon>Bacteria</taxon>
        <taxon>Pseudomonadati</taxon>
        <taxon>Pseudomonadota</taxon>
        <taxon>Alphaproteobacteria</taxon>
        <taxon>Hyphomicrobiales</taxon>
        <taxon>Vineibacter</taxon>
    </lineage>
</organism>
<accession>A0A5C8P6W4</accession>
<dbReference type="OrthoDB" id="9134825at2"/>
<sequence>MSKVQYAPGKWTADSIMFTKRHEAHGALAVRHGRSMGGTSAYALLGPDMTMPGAATNNPPSAIGAGWDLPWGGVGGPGICFTQDGNQTWVRAHLINGEWEGSGASWANLTPMTSGGNANHKWVEGRMKTYLQNFRAFDKNNNGGHNNYWYGLQYWVQASIDPWAAPPAAAGNLYSYAPNMIRVTWRIVTLPKPAPGLWAWPPAAVAGTPAWIQATPALTPATMATIGPDLPNIPNNNIPAVLVNNAANMASIGGLVYAVPPGAPAIPAVASPYDGTVEIMQD</sequence>
<proteinExistence type="predicted"/>